<evidence type="ECO:0000313" key="1">
    <source>
        <dbReference type="EMBL" id="CAB3987001.1"/>
    </source>
</evidence>
<evidence type="ECO:0000313" key="2">
    <source>
        <dbReference type="Proteomes" id="UP001152795"/>
    </source>
</evidence>
<proteinExistence type="predicted"/>
<dbReference type="AlphaFoldDB" id="A0A7D9HRI5"/>
<comment type="caution">
    <text evidence="1">The sequence shown here is derived from an EMBL/GenBank/DDBJ whole genome shotgun (WGS) entry which is preliminary data.</text>
</comment>
<feature type="non-terminal residue" evidence="1">
    <location>
        <position position="68"/>
    </location>
</feature>
<sequence>FLWEDPYDSYPPPPLAPEVYYDTSHVWLPRFAVSSSHLQLPARKQCTRDVELLDTTARENEISSCHLL</sequence>
<name>A0A7D9HRI5_PARCT</name>
<dbReference type="Proteomes" id="UP001152795">
    <property type="component" value="Unassembled WGS sequence"/>
</dbReference>
<reference evidence="1" key="1">
    <citation type="submission" date="2020-04" db="EMBL/GenBank/DDBJ databases">
        <authorList>
            <person name="Alioto T."/>
            <person name="Alioto T."/>
            <person name="Gomez Garrido J."/>
        </authorList>
    </citation>
    <scope>NUCLEOTIDE SEQUENCE</scope>
    <source>
        <strain evidence="1">A484AB</strain>
    </source>
</reference>
<dbReference type="EMBL" id="CACRXK020001104">
    <property type="protein sequence ID" value="CAB3987001.1"/>
    <property type="molecule type" value="Genomic_DNA"/>
</dbReference>
<keyword evidence="2" id="KW-1185">Reference proteome</keyword>
<accession>A0A7D9HRI5</accession>
<gene>
    <name evidence="1" type="ORF">PACLA_8A069791</name>
</gene>
<feature type="non-terminal residue" evidence="1">
    <location>
        <position position="1"/>
    </location>
</feature>
<protein>
    <submittedName>
        <fullName evidence="1">Uncharacterized protein</fullName>
    </submittedName>
</protein>
<organism evidence="1 2">
    <name type="scientific">Paramuricea clavata</name>
    <name type="common">Red gorgonian</name>
    <name type="synonym">Violescent sea-whip</name>
    <dbReference type="NCBI Taxonomy" id="317549"/>
    <lineage>
        <taxon>Eukaryota</taxon>
        <taxon>Metazoa</taxon>
        <taxon>Cnidaria</taxon>
        <taxon>Anthozoa</taxon>
        <taxon>Octocorallia</taxon>
        <taxon>Malacalcyonacea</taxon>
        <taxon>Plexauridae</taxon>
        <taxon>Paramuricea</taxon>
    </lineage>
</organism>